<evidence type="ECO:0000256" key="2">
    <source>
        <dbReference type="SAM" id="Coils"/>
    </source>
</evidence>
<feature type="domain" description="B box-type" evidence="4">
    <location>
        <begin position="28"/>
        <end position="78"/>
    </location>
</feature>
<dbReference type="Gene3D" id="3.30.160.60">
    <property type="entry name" value="Classic Zinc Finger"/>
    <property type="match status" value="1"/>
</dbReference>
<sequence length="229" mass="26665">MVSVVTEVVCWWLVLSQEWCVDGITMATSSTHCGPCSERHITKPSVHWCSECEVSICDDCQKLHKVLKATRSHEFIPIAKYESIPSFITDIQQSCNYHNEKYQQYCVAHALPICFKCIKEHQKCNVIPLDEVTNNAKTSGHLQDLETRLIDLLHNIDRIKKDRNFNLESIEERKGRKLVEIQQIRNQINNRLDKLEKEILQDLEKKTFHCTENINKILSLMEEKSNLIT</sequence>
<protein>
    <recommendedName>
        <fullName evidence="4">B box-type domain-containing protein</fullName>
    </recommendedName>
</protein>
<dbReference type="GO" id="GO:0061630">
    <property type="term" value="F:ubiquitin protein ligase activity"/>
    <property type="evidence" value="ECO:0007669"/>
    <property type="project" value="TreeGrafter"/>
</dbReference>
<dbReference type="PANTHER" id="PTHR25462:SF229">
    <property type="entry name" value="TRANSCRIPTION INTERMEDIARY FACTOR 1-BETA"/>
    <property type="match status" value="1"/>
</dbReference>
<gene>
    <name evidence="5" type="ORF">MEDL_42824</name>
</gene>
<dbReference type="OrthoDB" id="6118552at2759"/>
<keyword evidence="1" id="KW-0863">Zinc-finger</keyword>
<dbReference type="GO" id="GO:0006513">
    <property type="term" value="P:protein monoubiquitination"/>
    <property type="evidence" value="ECO:0007669"/>
    <property type="project" value="TreeGrafter"/>
</dbReference>
<keyword evidence="6" id="KW-1185">Reference proteome</keyword>
<dbReference type="Gene3D" id="4.10.830.40">
    <property type="match status" value="1"/>
</dbReference>
<dbReference type="EMBL" id="CAJPWZ010002041">
    <property type="protein sequence ID" value="CAG2229938.1"/>
    <property type="molecule type" value="Genomic_DNA"/>
</dbReference>
<organism evidence="5 6">
    <name type="scientific">Mytilus edulis</name>
    <name type="common">Blue mussel</name>
    <dbReference type="NCBI Taxonomy" id="6550"/>
    <lineage>
        <taxon>Eukaryota</taxon>
        <taxon>Metazoa</taxon>
        <taxon>Spiralia</taxon>
        <taxon>Lophotrochozoa</taxon>
        <taxon>Mollusca</taxon>
        <taxon>Bivalvia</taxon>
        <taxon>Autobranchia</taxon>
        <taxon>Pteriomorphia</taxon>
        <taxon>Mytilida</taxon>
        <taxon>Mytiloidea</taxon>
        <taxon>Mytilidae</taxon>
        <taxon>Mytilinae</taxon>
        <taxon>Mytilus</taxon>
    </lineage>
</organism>
<accession>A0A8S3TIK6</accession>
<feature type="signal peptide" evidence="3">
    <location>
        <begin position="1"/>
        <end position="16"/>
    </location>
</feature>
<keyword evidence="1" id="KW-0862">Zinc</keyword>
<evidence type="ECO:0000256" key="3">
    <source>
        <dbReference type="SAM" id="SignalP"/>
    </source>
</evidence>
<feature type="chain" id="PRO_5035717488" description="B box-type domain-containing protein" evidence="3">
    <location>
        <begin position="17"/>
        <end position="229"/>
    </location>
</feature>
<dbReference type="CDD" id="cd19757">
    <property type="entry name" value="Bbox1"/>
    <property type="match status" value="1"/>
</dbReference>
<keyword evidence="2" id="KW-0175">Coiled coil</keyword>
<dbReference type="AlphaFoldDB" id="A0A8S3TIK6"/>
<reference evidence="5" key="1">
    <citation type="submission" date="2021-03" db="EMBL/GenBank/DDBJ databases">
        <authorList>
            <person name="Bekaert M."/>
        </authorList>
    </citation>
    <scope>NUCLEOTIDE SEQUENCE</scope>
</reference>
<keyword evidence="3" id="KW-0732">Signal</keyword>
<dbReference type="SMART" id="SM00336">
    <property type="entry name" value="BBOX"/>
    <property type="match status" value="2"/>
</dbReference>
<dbReference type="InterPro" id="IPR047153">
    <property type="entry name" value="TRIM45/56/19-like"/>
</dbReference>
<name>A0A8S3TIK6_MYTED</name>
<dbReference type="PANTHER" id="PTHR25462">
    <property type="entry name" value="BONUS, ISOFORM C-RELATED"/>
    <property type="match status" value="1"/>
</dbReference>
<proteinExistence type="predicted"/>
<comment type="caution">
    <text evidence="5">The sequence shown here is derived from an EMBL/GenBank/DDBJ whole genome shotgun (WGS) entry which is preliminary data.</text>
</comment>
<evidence type="ECO:0000259" key="4">
    <source>
        <dbReference type="PROSITE" id="PS50119"/>
    </source>
</evidence>
<feature type="coiled-coil region" evidence="2">
    <location>
        <begin position="142"/>
        <end position="205"/>
    </location>
</feature>
<dbReference type="Proteomes" id="UP000683360">
    <property type="component" value="Unassembled WGS sequence"/>
</dbReference>
<keyword evidence="1" id="KW-0479">Metal-binding</keyword>
<dbReference type="GO" id="GO:0008270">
    <property type="term" value="F:zinc ion binding"/>
    <property type="evidence" value="ECO:0007669"/>
    <property type="project" value="UniProtKB-KW"/>
</dbReference>
<evidence type="ECO:0000313" key="6">
    <source>
        <dbReference type="Proteomes" id="UP000683360"/>
    </source>
</evidence>
<dbReference type="InterPro" id="IPR000315">
    <property type="entry name" value="Znf_B-box"/>
</dbReference>
<dbReference type="PROSITE" id="PS50119">
    <property type="entry name" value="ZF_BBOX"/>
    <property type="match status" value="1"/>
</dbReference>
<evidence type="ECO:0000256" key="1">
    <source>
        <dbReference type="PROSITE-ProRule" id="PRU00024"/>
    </source>
</evidence>
<dbReference type="SUPFAM" id="SSF57845">
    <property type="entry name" value="B-box zinc-binding domain"/>
    <property type="match status" value="1"/>
</dbReference>
<evidence type="ECO:0000313" key="5">
    <source>
        <dbReference type="EMBL" id="CAG2229938.1"/>
    </source>
</evidence>